<sequence length="183" mass="20833">VLDDRWDREIREYGTINMTGFRLVDTSRKFVKEFFANWKLDSIATQVEGLSGKIRFSSSGVRKNFSLVVVRNTPDGDMTKIATWYDDKGFRPLKKLNGLDTSGKYDRNKTYTVVSIQEPPYFTSSRPRRDSEGDEDNADIIYVQFRVSADGKYGNLNPNMIGGWDGMVGELVRKVSHVTLGID</sequence>
<gene>
    <name evidence="1" type="ORF">OBRU01_20464</name>
</gene>
<dbReference type="Gene3D" id="3.40.50.2300">
    <property type="match status" value="3"/>
</dbReference>
<name>A0A0L7KUM5_OPEBR</name>
<dbReference type="Proteomes" id="UP000037510">
    <property type="component" value="Unassembled WGS sequence"/>
</dbReference>
<feature type="non-terminal residue" evidence="1">
    <location>
        <position position="1"/>
    </location>
</feature>
<reference evidence="1 2" key="1">
    <citation type="journal article" date="2015" name="Genome Biol. Evol.">
        <title>The genome of winter moth (Operophtera brumata) provides a genomic perspective on sexual dimorphism and phenology.</title>
        <authorList>
            <person name="Derks M.F."/>
            <person name="Smit S."/>
            <person name="Salis L."/>
            <person name="Schijlen E."/>
            <person name="Bossers A."/>
            <person name="Mateman C."/>
            <person name="Pijl A.S."/>
            <person name="de Ridder D."/>
            <person name="Groenen M.A."/>
            <person name="Visser M.E."/>
            <person name="Megens H.J."/>
        </authorList>
    </citation>
    <scope>NUCLEOTIDE SEQUENCE [LARGE SCALE GENOMIC DNA]</scope>
    <source>
        <strain evidence="1">WM2013NL</strain>
        <tissue evidence="1">Head and thorax</tissue>
    </source>
</reference>
<proteinExistence type="predicted"/>
<keyword evidence="2" id="KW-1185">Reference proteome</keyword>
<accession>A0A0L7KUM5</accession>
<dbReference type="AlphaFoldDB" id="A0A0L7KUM5"/>
<evidence type="ECO:0000313" key="2">
    <source>
        <dbReference type="Proteomes" id="UP000037510"/>
    </source>
</evidence>
<comment type="caution">
    <text evidence="1">The sequence shown here is derived from an EMBL/GenBank/DDBJ whole genome shotgun (WGS) entry which is preliminary data.</text>
</comment>
<dbReference type="EMBL" id="JTDY01005453">
    <property type="protein sequence ID" value="KOB66982.1"/>
    <property type="molecule type" value="Genomic_DNA"/>
</dbReference>
<protein>
    <submittedName>
        <fullName evidence="1">Uncharacterized protein</fullName>
    </submittedName>
</protein>
<dbReference type="STRING" id="104452.A0A0L7KUM5"/>
<evidence type="ECO:0000313" key="1">
    <source>
        <dbReference type="EMBL" id="KOB66982.1"/>
    </source>
</evidence>
<organism evidence="1 2">
    <name type="scientific">Operophtera brumata</name>
    <name type="common">Winter moth</name>
    <name type="synonym">Phalaena brumata</name>
    <dbReference type="NCBI Taxonomy" id="104452"/>
    <lineage>
        <taxon>Eukaryota</taxon>
        <taxon>Metazoa</taxon>
        <taxon>Ecdysozoa</taxon>
        <taxon>Arthropoda</taxon>
        <taxon>Hexapoda</taxon>
        <taxon>Insecta</taxon>
        <taxon>Pterygota</taxon>
        <taxon>Neoptera</taxon>
        <taxon>Endopterygota</taxon>
        <taxon>Lepidoptera</taxon>
        <taxon>Glossata</taxon>
        <taxon>Ditrysia</taxon>
        <taxon>Geometroidea</taxon>
        <taxon>Geometridae</taxon>
        <taxon>Larentiinae</taxon>
        <taxon>Operophtera</taxon>
    </lineage>
</organism>